<keyword evidence="2" id="KW-1185">Reference proteome</keyword>
<gene>
    <name evidence="1" type="ORF">SD71_20675</name>
</gene>
<proteinExistence type="predicted"/>
<evidence type="ECO:0000313" key="1">
    <source>
        <dbReference type="EMBL" id="KIL34426.1"/>
    </source>
</evidence>
<accession>A0ABR5A067</accession>
<protein>
    <submittedName>
        <fullName evidence="1">Uncharacterized protein</fullName>
    </submittedName>
</protein>
<comment type="caution">
    <text evidence="1">The sequence shown here is derived from an EMBL/GenBank/DDBJ whole genome shotgun (WGS) entry which is preliminary data.</text>
</comment>
<sequence>MEKEPEPEIEVLRVTEPRPNIRYFTVPSSGMIAEKRLQEIMGFSRGTRSETAGKIAPEVSEPAVQYIKEKLLLWLKGD</sequence>
<dbReference type="RefSeq" id="WP_041067538.1">
    <property type="nucleotide sequence ID" value="NZ_JXAL01000033.1"/>
</dbReference>
<dbReference type="EMBL" id="JXAL01000033">
    <property type="protein sequence ID" value="KIL34426.1"/>
    <property type="molecule type" value="Genomic_DNA"/>
</dbReference>
<evidence type="ECO:0000313" key="2">
    <source>
        <dbReference type="Proteomes" id="UP000054526"/>
    </source>
</evidence>
<name>A0ABR5A067_9BACL</name>
<reference evidence="1 2" key="1">
    <citation type="submission" date="2014-12" db="EMBL/GenBank/DDBJ databases">
        <title>Draft genome sequence of Cohnella kolymensis strain B-2846.</title>
        <authorList>
            <person name="Karlyshev A.V."/>
            <person name="Kudryashova E.B."/>
        </authorList>
    </citation>
    <scope>NUCLEOTIDE SEQUENCE [LARGE SCALE GENOMIC DNA]</scope>
    <source>
        <strain evidence="1 2">VKM B-2846</strain>
    </source>
</reference>
<dbReference type="Proteomes" id="UP000054526">
    <property type="component" value="Unassembled WGS sequence"/>
</dbReference>
<organism evidence="1 2">
    <name type="scientific">Cohnella kolymensis</name>
    <dbReference type="NCBI Taxonomy" id="1590652"/>
    <lineage>
        <taxon>Bacteria</taxon>
        <taxon>Bacillati</taxon>
        <taxon>Bacillota</taxon>
        <taxon>Bacilli</taxon>
        <taxon>Bacillales</taxon>
        <taxon>Paenibacillaceae</taxon>
        <taxon>Cohnella</taxon>
    </lineage>
</organism>